<evidence type="ECO:0000313" key="2">
    <source>
        <dbReference type="EMBL" id="PTQ53764.1"/>
    </source>
</evidence>
<feature type="chain" id="PRO_5015586056" evidence="1">
    <location>
        <begin position="29"/>
        <end position="141"/>
    </location>
</feature>
<comment type="caution">
    <text evidence="2">The sequence shown here is derived from an EMBL/GenBank/DDBJ whole genome shotgun (WGS) entry which is preliminary data.</text>
</comment>
<name>A0A2T5GC42_HYDSH</name>
<feature type="signal peptide" evidence="1">
    <location>
        <begin position="1"/>
        <end position="28"/>
    </location>
</feature>
<evidence type="ECO:0000256" key="1">
    <source>
        <dbReference type="SAM" id="SignalP"/>
    </source>
</evidence>
<protein>
    <submittedName>
        <fullName evidence="2">Uncharacterized protein</fullName>
    </submittedName>
</protein>
<evidence type="ECO:0000313" key="3">
    <source>
        <dbReference type="Proteomes" id="UP000244180"/>
    </source>
</evidence>
<dbReference type="EMBL" id="PEBV01000011">
    <property type="protein sequence ID" value="PTQ53764.1"/>
    <property type="molecule type" value="Genomic_DNA"/>
</dbReference>
<sequence length="141" mass="15424">MTKRKRRTAMIGGLVALALALPGVAGYAATKGLHQEDNIALSPDLKDAEDAAVPVQRTEVVPLSGGYKVVYYADIYGQKEAKWKEIYYDKKGNRQKEIVYDATGGEIVRLPEWTEAALRAKGLVHDAEPADVDALIKGEPR</sequence>
<dbReference type="Proteomes" id="UP000244180">
    <property type="component" value="Unassembled WGS sequence"/>
</dbReference>
<reference evidence="2 3" key="1">
    <citation type="submission" date="2017-08" db="EMBL/GenBank/DDBJ databases">
        <title>Burning lignite coal seam in the remote Altai Mountains harbors a hydrogen-driven thermophilic microbial community.</title>
        <authorList>
            <person name="Kadnikov V.V."/>
            <person name="Mardanov A.V."/>
            <person name="Ivasenko D."/>
            <person name="Beletsky A.V."/>
            <person name="Karnachuk O.V."/>
            <person name="Ravin N.V."/>
        </authorList>
    </citation>
    <scope>NUCLEOTIDE SEQUENCE [LARGE SCALE GENOMIC DNA]</scope>
    <source>
        <strain evidence="2">AL33</strain>
    </source>
</reference>
<keyword evidence="1" id="KW-0732">Signal</keyword>
<dbReference type="RefSeq" id="WP_273000016.1">
    <property type="nucleotide sequence ID" value="NZ_PEBV01000011.1"/>
</dbReference>
<accession>A0A2T5GC42</accession>
<gene>
    <name evidence="2" type="ORF">HSCHL_1532</name>
</gene>
<dbReference type="AlphaFoldDB" id="A0A2T5GC42"/>
<organism evidence="2 3">
    <name type="scientific">Hydrogenibacillus schlegelii</name>
    <name type="common">Bacillus schlegelii</name>
    <dbReference type="NCBI Taxonomy" id="1484"/>
    <lineage>
        <taxon>Bacteria</taxon>
        <taxon>Bacillati</taxon>
        <taxon>Bacillota</taxon>
        <taxon>Bacilli</taxon>
        <taxon>Bacillales</taxon>
        <taxon>Bacillales Family X. Incertae Sedis</taxon>
        <taxon>Hydrogenibacillus</taxon>
    </lineage>
</organism>
<proteinExistence type="predicted"/>